<dbReference type="STRING" id="320771.Cflav_PD0736"/>
<dbReference type="Proteomes" id="UP000003688">
    <property type="component" value="Unassembled WGS sequence"/>
</dbReference>
<proteinExistence type="predicted"/>
<evidence type="ECO:0000313" key="1">
    <source>
        <dbReference type="EMBL" id="EEF57631.1"/>
    </source>
</evidence>
<name>B9XR88_PEDPL</name>
<reference evidence="1 2" key="1">
    <citation type="journal article" date="2011" name="J. Bacteriol.">
        <title>Genome sequence of 'Pedosphaera parvula' Ellin514, an aerobic Verrucomicrobial isolate from pasture soil.</title>
        <authorList>
            <person name="Kant R."/>
            <person name="van Passel M.W."/>
            <person name="Sangwan P."/>
            <person name="Palva A."/>
            <person name="Lucas S."/>
            <person name="Copeland A."/>
            <person name="Lapidus A."/>
            <person name="Glavina Del Rio T."/>
            <person name="Dalin E."/>
            <person name="Tice H."/>
            <person name="Bruce D."/>
            <person name="Goodwin L."/>
            <person name="Pitluck S."/>
            <person name="Chertkov O."/>
            <person name="Larimer F.W."/>
            <person name="Land M.L."/>
            <person name="Hauser L."/>
            <person name="Brettin T.S."/>
            <person name="Detter J.C."/>
            <person name="Han S."/>
            <person name="de Vos W.M."/>
            <person name="Janssen P.H."/>
            <person name="Smidt H."/>
        </authorList>
    </citation>
    <scope>NUCLEOTIDE SEQUENCE [LARGE SCALE GENOMIC DNA]</scope>
    <source>
        <strain evidence="1 2">Ellin514</strain>
    </source>
</reference>
<dbReference type="EMBL" id="ABOX02000061">
    <property type="protein sequence ID" value="EEF57631.1"/>
    <property type="molecule type" value="Genomic_DNA"/>
</dbReference>
<dbReference type="AlphaFoldDB" id="B9XR88"/>
<evidence type="ECO:0000313" key="2">
    <source>
        <dbReference type="Proteomes" id="UP000003688"/>
    </source>
</evidence>
<protein>
    <submittedName>
        <fullName evidence="1">Uncharacterized protein</fullName>
    </submittedName>
</protein>
<dbReference type="RefSeq" id="WP_007418323.1">
    <property type="nucleotide sequence ID" value="NZ_ABOX02000061.1"/>
</dbReference>
<comment type="caution">
    <text evidence="1">The sequence shown here is derived from an EMBL/GenBank/DDBJ whole genome shotgun (WGS) entry which is preliminary data.</text>
</comment>
<gene>
    <name evidence="1" type="ORF">Cflav_PD0736</name>
</gene>
<organism evidence="1 2">
    <name type="scientific">Pedosphaera parvula (strain Ellin514)</name>
    <dbReference type="NCBI Taxonomy" id="320771"/>
    <lineage>
        <taxon>Bacteria</taxon>
        <taxon>Pseudomonadati</taxon>
        <taxon>Verrucomicrobiota</taxon>
        <taxon>Pedosphaerae</taxon>
        <taxon>Pedosphaerales</taxon>
        <taxon>Pedosphaeraceae</taxon>
        <taxon>Pedosphaera</taxon>
    </lineage>
</organism>
<accession>B9XR88</accession>
<keyword evidence="2" id="KW-1185">Reference proteome</keyword>
<sequence length="77" mass="8906">MKQASERVDGAWRKSRIAARLLIRKESRPLRPSEQALARRLSQDSEVTNRLIQQALYFLGFGPRKDALDRKLVDGRD</sequence>